<dbReference type="GO" id="GO:0043565">
    <property type="term" value="F:sequence-specific DNA binding"/>
    <property type="evidence" value="ECO:0007669"/>
    <property type="project" value="InterPro"/>
</dbReference>
<dbReference type="Pfam" id="PF12833">
    <property type="entry name" value="HTH_18"/>
    <property type="match status" value="1"/>
</dbReference>
<dbReference type="PANTHER" id="PTHR46796:SF15">
    <property type="entry name" value="BLL1074 PROTEIN"/>
    <property type="match status" value="1"/>
</dbReference>
<proteinExistence type="predicted"/>
<dbReference type="GO" id="GO:0003700">
    <property type="term" value="F:DNA-binding transcription factor activity"/>
    <property type="evidence" value="ECO:0007669"/>
    <property type="project" value="InterPro"/>
</dbReference>
<dbReference type="OrthoDB" id="2559672at2"/>
<dbReference type="Gene3D" id="1.10.10.60">
    <property type="entry name" value="Homeodomain-like"/>
    <property type="match status" value="1"/>
</dbReference>
<name>A0A6N7KX40_9ACTN</name>
<dbReference type="EMBL" id="WBOF01000002">
    <property type="protein sequence ID" value="MQS16090.1"/>
    <property type="molecule type" value="Genomic_DNA"/>
</dbReference>
<dbReference type="InterPro" id="IPR050204">
    <property type="entry name" value="AraC_XylS_family_regulators"/>
</dbReference>
<feature type="domain" description="HTH araC/xylS-type" evidence="4">
    <location>
        <begin position="184"/>
        <end position="284"/>
    </location>
</feature>
<comment type="caution">
    <text evidence="5">The sequence shown here is derived from an EMBL/GenBank/DDBJ whole genome shotgun (WGS) entry which is preliminary data.</text>
</comment>
<reference evidence="5 6" key="1">
    <citation type="submission" date="2019-09" db="EMBL/GenBank/DDBJ databases">
        <title>Genome Sequences of Streptomyces kaniharaensis ATCC 21070.</title>
        <authorList>
            <person name="Zhu W."/>
            <person name="De Crecy-Lagard V."/>
            <person name="Richards N.G."/>
        </authorList>
    </citation>
    <scope>NUCLEOTIDE SEQUENCE [LARGE SCALE GENOMIC DNA]</scope>
    <source>
        <strain evidence="5 6">SF-557</strain>
    </source>
</reference>
<dbReference type="AlphaFoldDB" id="A0A6N7KX40"/>
<keyword evidence="2" id="KW-0238">DNA-binding</keyword>
<sequence length="301" mass="32871">MSAPHAWLIPPPSRSYSRDVLPVRRKADPTAAWEIARPPRATALPGVDMAGFRIRGESPIELRAIPHPAVTVAVEFGDRPFDIHGAGGGMRSASLAAGLAFSAFQVRADGIECVQIRLSPLIAPPVLGLPLAELRGSVVTLDDLWGRDTPRLRERLHRARTWPERFALIDIELMTRLRAGKPVDPEVAWAWRQIAASHGQARVSDLAARTGWSRQRMWSRFGSQIGLTPKRAAMLVRFDHAIHRLACGHTPARVAADCGYSDQSHLNHDVRAFTGKPPTAAANEPWLAADDRAWPAHGGAA</sequence>
<keyword evidence="1" id="KW-0805">Transcription regulation</keyword>
<dbReference type="Proteomes" id="UP000450000">
    <property type="component" value="Unassembled WGS sequence"/>
</dbReference>
<keyword evidence="3" id="KW-0804">Transcription</keyword>
<evidence type="ECO:0000256" key="3">
    <source>
        <dbReference type="ARBA" id="ARBA00023163"/>
    </source>
</evidence>
<evidence type="ECO:0000313" key="5">
    <source>
        <dbReference type="EMBL" id="MQS16090.1"/>
    </source>
</evidence>
<protein>
    <submittedName>
        <fullName evidence="5">AraC family transcriptional regulator</fullName>
    </submittedName>
</protein>
<dbReference type="PROSITE" id="PS01124">
    <property type="entry name" value="HTH_ARAC_FAMILY_2"/>
    <property type="match status" value="1"/>
</dbReference>
<dbReference type="PANTHER" id="PTHR46796">
    <property type="entry name" value="HTH-TYPE TRANSCRIPTIONAL ACTIVATOR RHAS-RELATED"/>
    <property type="match status" value="1"/>
</dbReference>
<organism evidence="5 6">
    <name type="scientific">Streptomyces kaniharaensis</name>
    <dbReference type="NCBI Taxonomy" id="212423"/>
    <lineage>
        <taxon>Bacteria</taxon>
        <taxon>Bacillati</taxon>
        <taxon>Actinomycetota</taxon>
        <taxon>Actinomycetes</taxon>
        <taxon>Kitasatosporales</taxon>
        <taxon>Streptomycetaceae</taxon>
        <taxon>Streptomyces</taxon>
    </lineage>
</organism>
<evidence type="ECO:0000313" key="6">
    <source>
        <dbReference type="Proteomes" id="UP000450000"/>
    </source>
</evidence>
<keyword evidence="6" id="KW-1185">Reference proteome</keyword>
<evidence type="ECO:0000259" key="4">
    <source>
        <dbReference type="PROSITE" id="PS01124"/>
    </source>
</evidence>
<dbReference type="InterPro" id="IPR018060">
    <property type="entry name" value="HTH_AraC"/>
</dbReference>
<gene>
    <name evidence="5" type="ORF">F7Q99_28590</name>
</gene>
<accession>A0A6N7KX40</accession>
<evidence type="ECO:0000256" key="1">
    <source>
        <dbReference type="ARBA" id="ARBA00023015"/>
    </source>
</evidence>
<evidence type="ECO:0000256" key="2">
    <source>
        <dbReference type="ARBA" id="ARBA00023125"/>
    </source>
</evidence>
<dbReference type="SMART" id="SM00342">
    <property type="entry name" value="HTH_ARAC"/>
    <property type="match status" value="1"/>
</dbReference>